<accession>A0AB35L8E5</accession>
<dbReference type="GO" id="GO:0008270">
    <property type="term" value="F:zinc ion binding"/>
    <property type="evidence" value="ECO:0007669"/>
    <property type="project" value="UniProtKB-KW"/>
</dbReference>
<evidence type="ECO:0000313" key="4">
    <source>
        <dbReference type="Proteomes" id="UP001162044"/>
    </source>
</evidence>
<keyword evidence="1" id="KW-0479">Metal-binding</keyword>
<reference evidence="3" key="1">
    <citation type="submission" date="2023-04" db="EMBL/GenBank/DDBJ databases">
        <authorList>
            <person name="Li W."/>
        </authorList>
    </citation>
    <scope>NUCLEOTIDE SEQUENCE</scope>
    <source>
        <strain evidence="3">QITACRE101</strain>
    </source>
</reference>
<evidence type="ECO:0000313" key="3">
    <source>
        <dbReference type="EMBL" id="MDH2304400.1"/>
    </source>
</evidence>
<evidence type="ECO:0000256" key="1">
    <source>
        <dbReference type="PROSITE-ProRule" id="PRU00325"/>
    </source>
</evidence>
<dbReference type="PROSITE" id="PS50966">
    <property type="entry name" value="ZF_SWIM"/>
    <property type="match status" value="1"/>
</dbReference>
<organism evidence="3 4">
    <name type="scientific">Providencia rettgeri</name>
    <dbReference type="NCBI Taxonomy" id="587"/>
    <lineage>
        <taxon>Bacteria</taxon>
        <taxon>Pseudomonadati</taxon>
        <taxon>Pseudomonadota</taxon>
        <taxon>Gammaproteobacteria</taxon>
        <taxon>Enterobacterales</taxon>
        <taxon>Morganellaceae</taxon>
        <taxon>Providencia</taxon>
    </lineage>
</organism>
<comment type="caution">
    <text evidence="3">The sequence shown here is derived from an EMBL/GenBank/DDBJ whole genome shotgun (WGS) entry which is preliminary data.</text>
</comment>
<dbReference type="AlphaFoldDB" id="A0AB35L8E5"/>
<dbReference type="EMBL" id="JARVQW010000001">
    <property type="protein sequence ID" value="MDH2304400.1"/>
    <property type="molecule type" value="Genomic_DNA"/>
</dbReference>
<feature type="domain" description="SWIM-type" evidence="2">
    <location>
        <begin position="51"/>
        <end position="84"/>
    </location>
</feature>
<keyword evidence="1" id="KW-0862">Zinc</keyword>
<reference evidence="3" key="2">
    <citation type="submission" date="2023-10" db="EMBL/GenBank/DDBJ databases">
        <title>Analysis of Resistance Genes of Carbapenem-resistant Providencia rettgeri.</title>
        <authorList>
            <person name="Liu M."/>
        </authorList>
    </citation>
    <scope>NUCLEOTIDE SEQUENCE</scope>
    <source>
        <strain evidence="3">QITACRE101</strain>
    </source>
</reference>
<dbReference type="RefSeq" id="WP_209101539.1">
    <property type="nucleotide sequence ID" value="NZ_JACTAI010000001.1"/>
</dbReference>
<keyword evidence="1" id="KW-0863">Zinc-finger</keyword>
<proteinExistence type="predicted"/>
<gene>
    <name evidence="3" type="ORF">QDQ51_03080</name>
</gene>
<protein>
    <submittedName>
        <fullName evidence="3">SWIM zinc finger domain-containing protein</fullName>
    </submittedName>
</protein>
<evidence type="ECO:0000259" key="2">
    <source>
        <dbReference type="PROSITE" id="PS50966"/>
    </source>
</evidence>
<sequence>MSWKNSYLQYDDDALVVLANVGLLRRARKDVENQKVNPTDLNLGTFTSDGQCVSLDAQGIQKATCDCPATGCCKHILAAVLWIQSNTAAEMTSAEPVASETVLSELLALLPESLIKQTPKPDIRLALRFMQVWQDKELVYEAHSSQLKIILPEYDEPIIYMRGSGLQGMISSIPEKQKSAVHLAIIAKLMFQHGQQWQWPEEITVGQTHQQELTQDDKMVMGSVEQFIQDMLRQGLSHISQSSASQLQLLNMSARAEGLPRLANYMKRLSQQVKRLADKHFTMDEGQVLRLIAEISAYVYQLSTANEHQLMALKGLQRRQYTDQPIEFDLLPIDANWWKTDSGAIGATLSFWDQQNKKIIQCTQGRGNSLDRTFNRQNVWQTLALWKHTAVSLMKSPFKLHLPRLSEEGKLSASGESYAVSCKEKGLTTDDYLNIKAEFGYTDWQSAANELPTFIQENRFSPILLHITDYEPLYWDETEQCVLWTVIDSQKNRAFLRLNWQGSDDHKIEELRFITKQQWPICAVTVQVSHSQEVLQLIPKTLWLKKEHGIELFYLDFESTPRKKQRSGFFNKIIEYMVKKQQKNQVFVPELTLASQLVRPLLSVLETQACTGRQRLSQTQQDEIAYVVRTLEDLGALWLANQFKPLVASGAIQPQLLLQLVYLCDHFERLQMPLPFQFSQ</sequence>
<name>A0AB35L8E5_PRORE</name>
<dbReference type="InterPro" id="IPR007527">
    <property type="entry name" value="Znf_SWIM"/>
</dbReference>
<dbReference type="Proteomes" id="UP001162044">
    <property type="component" value="Unassembled WGS sequence"/>
</dbReference>